<feature type="transmembrane region" description="Helical" evidence="1">
    <location>
        <begin position="90"/>
        <end position="108"/>
    </location>
</feature>
<keyword evidence="1" id="KW-0812">Transmembrane</keyword>
<evidence type="ECO:0000256" key="1">
    <source>
        <dbReference type="SAM" id="Phobius"/>
    </source>
</evidence>
<dbReference type="Proteomes" id="UP000477920">
    <property type="component" value="Unassembled WGS sequence"/>
</dbReference>
<proteinExistence type="predicted"/>
<evidence type="ECO:0000313" key="3">
    <source>
        <dbReference type="Proteomes" id="UP000477920"/>
    </source>
</evidence>
<gene>
    <name evidence="2" type="ORF">F8158_09660</name>
</gene>
<keyword evidence="1" id="KW-1133">Transmembrane helix</keyword>
<dbReference type="RefSeq" id="WP_151639717.1">
    <property type="nucleotide sequence ID" value="NZ_WBPB01000019.1"/>
</dbReference>
<dbReference type="AlphaFoldDB" id="A0AB34DBX2"/>
<evidence type="ECO:0000313" key="2">
    <source>
        <dbReference type="EMBL" id="KAB2499831.1"/>
    </source>
</evidence>
<keyword evidence="1" id="KW-0472">Membrane</keyword>
<organism evidence="2 3">
    <name type="scientific">Bacillus cereus</name>
    <dbReference type="NCBI Taxonomy" id="1396"/>
    <lineage>
        <taxon>Bacteria</taxon>
        <taxon>Bacillati</taxon>
        <taxon>Bacillota</taxon>
        <taxon>Bacilli</taxon>
        <taxon>Bacillales</taxon>
        <taxon>Bacillaceae</taxon>
        <taxon>Bacillus</taxon>
        <taxon>Bacillus cereus group</taxon>
    </lineage>
</organism>
<protein>
    <submittedName>
        <fullName evidence="2">Uncharacterized protein</fullName>
    </submittedName>
</protein>
<sequence>MNTEQKQKIQSFIKKICMVAISIITIKLIRVYLRSNQEIRDDVHLVFKNVSEIQLSHAIGHLFLFSLILGCLALLVGFLFYRYTFLEKKICSFIILFLIVDSVFYYIFPEIPISILKSVLLTT</sequence>
<comment type="caution">
    <text evidence="2">The sequence shown here is derived from an EMBL/GenBank/DDBJ whole genome shotgun (WGS) entry which is preliminary data.</text>
</comment>
<name>A0AB34DBX2_BACCE</name>
<feature type="transmembrane region" description="Helical" evidence="1">
    <location>
        <begin position="58"/>
        <end position="81"/>
    </location>
</feature>
<dbReference type="EMBL" id="WBPB01000019">
    <property type="protein sequence ID" value="KAB2499831.1"/>
    <property type="molecule type" value="Genomic_DNA"/>
</dbReference>
<feature type="transmembrane region" description="Helical" evidence="1">
    <location>
        <begin position="12"/>
        <end position="33"/>
    </location>
</feature>
<accession>A0AB34DBX2</accession>
<reference evidence="2 3" key="1">
    <citation type="submission" date="2019-10" db="EMBL/GenBank/DDBJ databases">
        <title>Bacillus from the desert of Cuatro Cinegas, Coahuila.</title>
        <authorList>
            <person name="Olmedo-Alvarez G."/>
            <person name="Saldana S."/>
            <person name="Barcelo D."/>
        </authorList>
    </citation>
    <scope>NUCLEOTIDE SEQUENCE [LARGE SCALE GENOMIC DNA]</scope>
    <source>
        <strain evidence="2 3">CH101a_3T</strain>
    </source>
</reference>